<dbReference type="EMBL" id="CP151087">
    <property type="protein sequence ID" value="WZN56234.1"/>
    <property type="molecule type" value="Genomic_DNA"/>
</dbReference>
<reference evidence="1" key="1">
    <citation type="submission" date="2024-04" db="EMBL/GenBank/DDBJ databases">
        <title>Complete genome sequence of Sphingobacterium thalpophiium BAA-1094.</title>
        <authorList>
            <person name="Adaikpoh B.I."/>
        </authorList>
    </citation>
    <scope>NUCLEOTIDE SEQUENCE</scope>
    <source>
        <strain evidence="1">BAA-1094</strain>
    </source>
</reference>
<keyword evidence="2" id="KW-1185">Reference proteome</keyword>
<sequence>MKRDNKIQLIILLLTLFFFESCSKGFLIDDPKGKKLETNYFKTSEELYSGLIAAYSVLSREISDRSSSWYNSKLVPLNAASDECYAGGGNSSDQPAWQAMSNYKTLTPTVGPQSGFWGNNFDGIYRSNLVIEKAQENIADLTDANRSRFVAEAKFLRAYFYFELVRLFKNVPLILGPISADKWYTIAQVPAGETYAQIEKDLKESITILPEVLPTTENGRATRGAAMALLGKVILFQNKEDRMYEAAEYFEKVSGSGHYQLLTKYGEIFDPTHKFNAESILEIPHTNAQNATWEHGYILGNIYPTIIGPRAYSGPIYFSGGYGFNPIIEKFALEMKGDPRYPYTIANIDSLVKNNVGASYSQGYQNSGYFIQKFAPLKKFESTTGIAEINWPNNYIEIRLADVYLMAAEALLRSGRPTVGSHSAQWFLDQVRKRVNLVSIPATLDNIYQERKLELATEGHRWYDLVRTGKAKGALAFKGFELNKNEILPIPLNELNNTKIKQNPNY</sequence>
<protein>
    <submittedName>
        <fullName evidence="1">RagB/SusD family nutrient uptake outer membrane protein</fullName>
    </submittedName>
</protein>
<gene>
    <name evidence="1" type="ORF">AACH28_01565</name>
</gene>
<dbReference type="Proteomes" id="UP001485301">
    <property type="component" value="Chromosome"/>
</dbReference>
<evidence type="ECO:0000313" key="1">
    <source>
        <dbReference type="EMBL" id="WZN56234.1"/>
    </source>
</evidence>
<accession>A0ACD5C340</accession>
<organism evidence="1 2">
    <name type="scientific">Sphingobacterium thalpophilum</name>
    <dbReference type="NCBI Taxonomy" id="259"/>
    <lineage>
        <taxon>Bacteria</taxon>
        <taxon>Pseudomonadati</taxon>
        <taxon>Bacteroidota</taxon>
        <taxon>Sphingobacteriia</taxon>
        <taxon>Sphingobacteriales</taxon>
        <taxon>Sphingobacteriaceae</taxon>
        <taxon>Sphingobacterium</taxon>
    </lineage>
</organism>
<proteinExistence type="predicted"/>
<evidence type="ECO:0000313" key="2">
    <source>
        <dbReference type="Proteomes" id="UP001485301"/>
    </source>
</evidence>
<name>A0ACD5C340_9SPHI</name>